<proteinExistence type="predicted"/>
<gene>
    <name evidence="6" type="ORF">CLOSYM_04076</name>
</gene>
<dbReference type="PANTHER" id="PTHR45339:SF3">
    <property type="entry name" value="HISTIDINE KINASE"/>
    <property type="match status" value="1"/>
</dbReference>
<evidence type="ECO:0000256" key="3">
    <source>
        <dbReference type="ARBA" id="ARBA00024867"/>
    </source>
</evidence>
<feature type="modified residue" description="4-aspartylphosphate" evidence="4">
    <location>
        <position position="2"/>
    </location>
</feature>
<dbReference type="SUPFAM" id="SSF52172">
    <property type="entry name" value="CheY-like"/>
    <property type="match status" value="1"/>
</dbReference>
<dbReference type="Gene3D" id="3.40.50.2300">
    <property type="match status" value="1"/>
</dbReference>
<evidence type="ECO:0000313" key="6">
    <source>
        <dbReference type="EMBL" id="ERI74316.1"/>
    </source>
</evidence>
<evidence type="ECO:0000259" key="5">
    <source>
        <dbReference type="PROSITE" id="PS50110"/>
    </source>
</evidence>
<accession>A0ABC9TSV8</accession>
<evidence type="ECO:0000256" key="1">
    <source>
        <dbReference type="ARBA" id="ARBA00018672"/>
    </source>
</evidence>
<dbReference type="InterPro" id="IPR001789">
    <property type="entry name" value="Sig_transdc_resp-reg_receiver"/>
</dbReference>
<keyword evidence="2 4" id="KW-0597">Phosphoprotein</keyword>
<dbReference type="Proteomes" id="UP000016491">
    <property type="component" value="Unassembled WGS sequence"/>
</dbReference>
<dbReference type="AlphaFoldDB" id="A0ABC9TSV8"/>
<comment type="caution">
    <text evidence="6">The sequence shown here is derived from an EMBL/GenBank/DDBJ whole genome shotgun (WGS) entry which is preliminary data.</text>
</comment>
<dbReference type="CDD" id="cd17546">
    <property type="entry name" value="REC_hyHK_CKI1_RcsC-like"/>
    <property type="match status" value="1"/>
</dbReference>
<evidence type="ECO:0000256" key="2">
    <source>
        <dbReference type="ARBA" id="ARBA00022553"/>
    </source>
</evidence>
<dbReference type="InterPro" id="IPR011006">
    <property type="entry name" value="CheY-like_superfamily"/>
</dbReference>
<feature type="domain" description="Response regulatory" evidence="5">
    <location>
        <begin position="1"/>
        <end position="71"/>
    </location>
</feature>
<comment type="function">
    <text evidence="3">May play the central regulatory role in sporulation. It may be an element of the effector pathway responsible for the activation of sporulation genes in response to nutritional stress. Spo0A may act in concert with spo0H (a sigma factor) to control the expression of some genes that are critical to the sporulation process.</text>
</comment>
<dbReference type="Pfam" id="PF00072">
    <property type="entry name" value="Response_reg"/>
    <property type="match status" value="1"/>
</dbReference>
<organism evidence="6 7">
    <name type="scientific">[Clostridium] symbiosum ATCC 14940</name>
    <dbReference type="NCBI Taxonomy" id="411472"/>
    <lineage>
        <taxon>Bacteria</taxon>
        <taxon>Bacillati</taxon>
        <taxon>Bacillota</taxon>
        <taxon>Clostridia</taxon>
        <taxon>Lachnospirales</taxon>
        <taxon>Lachnospiraceae</taxon>
        <taxon>Otoolea</taxon>
    </lineage>
</organism>
<reference evidence="6 7" key="1">
    <citation type="submission" date="2013-07" db="EMBL/GenBank/DDBJ databases">
        <authorList>
            <person name="Weinstock G."/>
            <person name="Sodergren E."/>
            <person name="Wylie T."/>
            <person name="Fulton L."/>
            <person name="Fulton R."/>
            <person name="Fronick C."/>
            <person name="O'Laughlin M."/>
            <person name="Godfrey J."/>
            <person name="Miner T."/>
            <person name="Herter B."/>
            <person name="Appelbaum E."/>
            <person name="Cordes M."/>
            <person name="Lek S."/>
            <person name="Wollam A."/>
            <person name="Pepin K.H."/>
            <person name="Palsikar V.B."/>
            <person name="Mitreva M."/>
            <person name="Wilson R.K."/>
        </authorList>
    </citation>
    <scope>NUCLEOTIDE SEQUENCE [LARGE SCALE GENOMIC DNA]</scope>
    <source>
        <strain evidence="6 7">ATCC 14940</strain>
    </source>
</reference>
<evidence type="ECO:0000313" key="7">
    <source>
        <dbReference type="Proteomes" id="UP000016491"/>
    </source>
</evidence>
<evidence type="ECO:0000256" key="4">
    <source>
        <dbReference type="PROSITE-ProRule" id="PRU00169"/>
    </source>
</evidence>
<name>A0ABC9TSV8_CLOSY</name>
<sequence length="81" mass="9107">MDIQMPEMDGYEAARTIRADCRADAKVIPIIAMAANAFELDLKTAMEAGMDAHIAKPIDVNILYTTRREGRRLNMPETPER</sequence>
<dbReference type="EMBL" id="AWSU01000335">
    <property type="protein sequence ID" value="ERI74316.1"/>
    <property type="molecule type" value="Genomic_DNA"/>
</dbReference>
<dbReference type="PROSITE" id="PS50110">
    <property type="entry name" value="RESPONSE_REGULATORY"/>
    <property type="match status" value="1"/>
</dbReference>
<protein>
    <recommendedName>
        <fullName evidence="1">Stage 0 sporulation protein A homolog</fullName>
    </recommendedName>
</protein>
<dbReference type="RefSeq" id="WP_021641255.1">
    <property type="nucleotide sequence ID" value="NZ_KE992850.1"/>
</dbReference>
<dbReference type="PANTHER" id="PTHR45339">
    <property type="entry name" value="HYBRID SIGNAL TRANSDUCTION HISTIDINE KINASE J"/>
    <property type="match status" value="1"/>
</dbReference>